<organism evidence="8 9">
    <name type="scientific">Cellulomonas carbonis T26</name>
    <dbReference type="NCBI Taxonomy" id="947969"/>
    <lineage>
        <taxon>Bacteria</taxon>
        <taxon>Bacillati</taxon>
        <taxon>Actinomycetota</taxon>
        <taxon>Actinomycetes</taxon>
        <taxon>Micrococcales</taxon>
        <taxon>Cellulomonadaceae</taxon>
        <taxon>Cellulomonas</taxon>
    </lineage>
</organism>
<feature type="domain" description="FAD/NAD(P)-binding" evidence="7">
    <location>
        <begin position="24"/>
        <end position="352"/>
    </location>
</feature>
<dbReference type="RefSeq" id="WP_043602575.1">
    <property type="nucleotide sequence ID" value="NZ_AXCY01000004.1"/>
</dbReference>
<proteinExistence type="inferred from homology"/>
<keyword evidence="5" id="KW-0520">NAD</keyword>
<dbReference type="EMBL" id="AXCY01000004">
    <property type="protein sequence ID" value="KGM12491.1"/>
    <property type="molecule type" value="Genomic_DNA"/>
</dbReference>
<feature type="region of interest" description="Disordered" evidence="6">
    <location>
        <begin position="451"/>
        <end position="481"/>
    </location>
</feature>
<dbReference type="GO" id="GO:0003954">
    <property type="term" value="F:NADH dehydrogenase activity"/>
    <property type="evidence" value="ECO:0007669"/>
    <property type="project" value="InterPro"/>
</dbReference>
<dbReference type="InterPro" id="IPR023753">
    <property type="entry name" value="FAD/NAD-binding_dom"/>
</dbReference>
<evidence type="ECO:0000256" key="2">
    <source>
        <dbReference type="ARBA" id="ARBA00022630"/>
    </source>
</evidence>
<dbReference type="Proteomes" id="UP000029839">
    <property type="component" value="Unassembled WGS sequence"/>
</dbReference>
<evidence type="ECO:0000313" key="8">
    <source>
        <dbReference type="EMBL" id="KGM12491.1"/>
    </source>
</evidence>
<name>A0A0A0BX35_9CELL</name>
<evidence type="ECO:0000256" key="6">
    <source>
        <dbReference type="SAM" id="MobiDB-lite"/>
    </source>
</evidence>
<dbReference type="SUPFAM" id="SSF51905">
    <property type="entry name" value="FAD/NAD(P)-binding domain"/>
    <property type="match status" value="2"/>
</dbReference>
<dbReference type="PANTHER" id="PTHR43706:SF45">
    <property type="entry name" value="NADH DEHYDROGENASE-LIKE PROTEIN RV1812C"/>
    <property type="match status" value="1"/>
</dbReference>
<keyword evidence="4" id="KW-0560">Oxidoreductase</keyword>
<gene>
    <name evidence="8" type="ORF">N868_11930</name>
</gene>
<evidence type="ECO:0000256" key="4">
    <source>
        <dbReference type="ARBA" id="ARBA00023002"/>
    </source>
</evidence>
<protein>
    <submittedName>
        <fullName evidence="8">NADH dehydrogenase</fullName>
    </submittedName>
</protein>
<keyword evidence="2" id="KW-0285">Flavoprotein</keyword>
<comment type="similarity">
    <text evidence="1">Belongs to the NADH dehydrogenase family.</text>
</comment>
<sequence>MTQSLEAVPADRSSRGPRPRKVPRIVVLGGGYVGLYTALRLRRRLGKREAAIVVVDPRPYMTYQPFLPEAAAGSLEPRHVVVSHRRELKGIDTLTARVTEIRHADRTVRLAPDAGEPYEISYDHLVVALGSVARTLPIPGLAEEAIGFKQVEEAIALRNHVLSKIDAAASTWDKDLRRRLLTFTFVGGGFAGIEAIAEVEDMARDVLRYYDSIAIEDLRFVMIEGSPRILPELGEEMGGYALEQLRKRDIEVHLSTFLSSCVGGHVVTSTGVEFDSETIVWTAGVRANPVLADSDLPLDQTGRVRALPTLQVAHEDGTVVDGAWTAGDCAAVPDLANPGKLCSPSAQHAVRQARHLGDNLAKALRSAPVEPYRHKHVGTVASLGLGKGVAQVYGVKLRGWPAWFMHRTYHMAQMPTLNRKVRIVLDWTLAMFFRREMVALGRLHDPRADFREASTPRAKAAGKPADKTEGNVVREKVPAGA</sequence>
<dbReference type="InterPro" id="IPR045024">
    <property type="entry name" value="NDH-2"/>
</dbReference>
<comment type="caution">
    <text evidence="8">The sequence shown here is derived from an EMBL/GenBank/DDBJ whole genome shotgun (WGS) entry which is preliminary data.</text>
</comment>
<evidence type="ECO:0000256" key="5">
    <source>
        <dbReference type="ARBA" id="ARBA00023027"/>
    </source>
</evidence>
<dbReference type="Pfam" id="PF07992">
    <property type="entry name" value="Pyr_redox_2"/>
    <property type="match status" value="1"/>
</dbReference>
<evidence type="ECO:0000313" key="9">
    <source>
        <dbReference type="Proteomes" id="UP000029839"/>
    </source>
</evidence>
<dbReference type="PRINTS" id="PR00368">
    <property type="entry name" value="FADPNR"/>
</dbReference>
<dbReference type="Gene3D" id="3.50.50.100">
    <property type="match status" value="1"/>
</dbReference>
<evidence type="ECO:0000256" key="1">
    <source>
        <dbReference type="ARBA" id="ARBA00005272"/>
    </source>
</evidence>
<evidence type="ECO:0000259" key="7">
    <source>
        <dbReference type="Pfam" id="PF07992"/>
    </source>
</evidence>
<dbReference type="AlphaFoldDB" id="A0A0A0BX35"/>
<keyword evidence="3" id="KW-0274">FAD</keyword>
<dbReference type="PANTHER" id="PTHR43706">
    <property type="entry name" value="NADH DEHYDROGENASE"/>
    <property type="match status" value="1"/>
</dbReference>
<reference evidence="8 9" key="1">
    <citation type="submission" date="2013-08" db="EMBL/GenBank/DDBJ databases">
        <title>Genome sequencing of Cellulomonas carbonis T26.</title>
        <authorList>
            <person name="Chen F."/>
            <person name="Li Y."/>
            <person name="Wang G."/>
        </authorList>
    </citation>
    <scope>NUCLEOTIDE SEQUENCE [LARGE SCALE GENOMIC DNA]</scope>
    <source>
        <strain evidence="8 9">T26</strain>
    </source>
</reference>
<accession>A0A0A0BX35</accession>
<reference evidence="8 9" key="2">
    <citation type="journal article" date="2015" name="Stand. Genomic Sci.">
        <title>Draft genome sequence of Cellulomonas carbonis T26(T) and comparative analysis of six Cellulomonas genomes.</title>
        <authorList>
            <person name="Zhuang W."/>
            <person name="Zhang S."/>
            <person name="Xia X."/>
            <person name="Wang G."/>
        </authorList>
    </citation>
    <scope>NUCLEOTIDE SEQUENCE [LARGE SCALE GENOMIC DNA]</scope>
    <source>
        <strain evidence="8 9">T26</strain>
    </source>
</reference>
<dbReference type="InterPro" id="IPR036188">
    <property type="entry name" value="FAD/NAD-bd_sf"/>
</dbReference>
<keyword evidence="9" id="KW-1185">Reference proteome</keyword>
<evidence type="ECO:0000256" key="3">
    <source>
        <dbReference type="ARBA" id="ARBA00022827"/>
    </source>
</evidence>
<feature type="compositionally biased region" description="Basic and acidic residues" evidence="6">
    <location>
        <begin position="464"/>
        <end position="481"/>
    </location>
</feature>
<feature type="region of interest" description="Disordered" evidence="6">
    <location>
        <begin position="1"/>
        <end position="21"/>
    </location>
</feature>
<dbReference type="OrthoDB" id="9781621at2"/>